<sequence>MGLQPLGLPLSLQEARRDEIAPLINNKREALERKEKAEKKDAFIPRDAGACLRTETADIRMAYGAAYPKTSTPSYIEGYQDRVPTILFEKEVVTGQAKEIPKEQMLLFETKELAETYLPLKNTIDNGVQEALKKVIEKERKKESIKTSWAARKRRERKARIVLRPQQQENNKSTSSQTKQPSTGAALQCLSSGNRKELSTPVNKETLEQKWKPKPSHPKKKNHQLENPFYRVGMVKAEWK</sequence>
<dbReference type="OMA" id="HQLENPF"/>
<dbReference type="InParanoid" id="M1A7V7"/>
<reference evidence="3" key="1">
    <citation type="journal article" date="2011" name="Nature">
        <title>Genome sequence and analysis of the tuber crop potato.</title>
        <authorList>
            <consortium name="The Potato Genome Sequencing Consortium"/>
        </authorList>
    </citation>
    <scope>NUCLEOTIDE SEQUENCE [LARGE SCALE GENOMIC DNA]</scope>
    <source>
        <strain evidence="3">cv. DM1-3 516 R44</strain>
    </source>
</reference>
<reference evidence="2" key="2">
    <citation type="submission" date="2015-06" db="UniProtKB">
        <authorList>
            <consortium name="EnsemblPlants"/>
        </authorList>
    </citation>
    <scope>IDENTIFICATION</scope>
    <source>
        <strain evidence="2">DM1-3 516 R44</strain>
    </source>
</reference>
<accession>M1A7V7</accession>
<proteinExistence type="predicted"/>
<dbReference type="AlphaFoldDB" id="M1A7V7"/>
<name>M1A7V7_SOLTU</name>
<feature type="compositionally biased region" description="Basic residues" evidence="1">
    <location>
        <begin position="212"/>
        <end position="222"/>
    </location>
</feature>
<dbReference type="PaxDb" id="4113-PGSC0003DMT400016570"/>
<evidence type="ECO:0000313" key="2">
    <source>
        <dbReference type="EnsemblPlants" id="PGSC0003DMT400016570"/>
    </source>
</evidence>
<feature type="compositionally biased region" description="Low complexity" evidence="1">
    <location>
        <begin position="172"/>
        <end position="183"/>
    </location>
</feature>
<dbReference type="Proteomes" id="UP000011115">
    <property type="component" value="Unassembled WGS sequence"/>
</dbReference>
<evidence type="ECO:0000256" key="1">
    <source>
        <dbReference type="SAM" id="MobiDB-lite"/>
    </source>
</evidence>
<keyword evidence="3" id="KW-1185">Reference proteome</keyword>
<evidence type="ECO:0000313" key="3">
    <source>
        <dbReference type="Proteomes" id="UP000011115"/>
    </source>
</evidence>
<dbReference type="ExpressionAtlas" id="M1A7V7">
    <property type="expression patterns" value="baseline"/>
</dbReference>
<dbReference type="Gramene" id="PGSC0003DMT400016570">
    <property type="protein sequence ID" value="PGSC0003DMT400016570"/>
    <property type="gene ID" value="PGSC0003DMG400006473"/>
</dbReference>
<feature type="compositionally biased region" description="Basic residues" evidence="1">
    <location>
        <begin position="151"/>
        <end position="161"/>
    </location>
</feature>
<feature type="region of interest" description="Disordered" evidence="1">
    <location>
        <begin position="143"/>
        <end position="240"/>
    </location>
</feature>
<dbReference type="HOGENOM" id="CLU_1158094_0_0_1"/>
<protein>
    <submittedName>
        <fullName evidence="2">Uncharacterized protein</fullName>
    </submittedName>
</protein>
<dbReference type="EnsemblPlants" id="PGSC0003DMT400016570">
    <property type="protein sequence ID" value="PGSC0003DMT400016570"/>
    <property type="gene ID" value="PGSC0003DMG400006473"/>
</dbReference>
<organism evidence="2 3">
    <name type="scientific">Solanum tuberosum</name>
    <name type="common">Potato</name>
    <dbReference type="NCBI Taxonomy" id="4113"/>
    <lineage>
        <taxon>Eukaryota</taxon>
        <taxon>Viridiplantae</taxon>
        <taxon>Streptophyta</taxon>
        <taxon>Embryophyta</taxon>
        <taxon>Tracheophyta</taxon>
        <taxon>Spermatophyta</taxon>
        <taxon>Magnoliopsida</taxon>
        <taxon>eudicotyledons</taxon>
        <taxon>Gunneridae</taxon>
        <taxon>Pentapetalae</taxon>
        <taxon>asterids</taxon>
        <taxon>lamiids</taxon>
        <taxon>Solanales</taxon>
        <taxon>Solanaceae</taxon>
        <taxon>Solanoideae</taxon>
        <taxon>Solaneae</taxon>
        <taxon>Solanum</taxon>
    </lineage>
</organism>